<dbReference type="RefSeq" id="WP_078671006.1">
    <property type="nucleotide sequence ID" value="NZ_FUWZ01000003.1"/>
</dbReference>
<keyword evidence="2" id="KW-1185">Reference proteome</keyword>
<dbReference type="STRING" id="634771.SAMN04488128_103678"/>
<dbReference type="Gene3D" id="3.40.1660.10">
    <property type="entry name" value="EreA-like (biosynthetic domain)"/>
    <property type="match status" value="1"/>
</dbReference>
<protein>
    <submittedName>
        <fullName evidence="1">Erythromycin esterase</fullName>
    </submittedName>
</protein>
<sequence>MNRLISLFIFLLLSARLWAQPDIRPLKIKDGRLPVAQLHPLVQEMAKYNIVGLGEGTHGTKEWNDTRIAIIKELVEKKGFRILCFENAFGDSYYFNQWLNTGKPVREGMKQYLIALWQTRELEALFEWVRKFNQQHADKITFAGMDFNYLAGTAAMLRAEAKPLQHPLLVQWTENLYRTAQTFDSIWNCQMKDVSQKDFMAVITSGRTQIHQIDSLVKADRLPATETFQRALLNGFCWTTGEANRDSGMANMAVDIAHDGKMIVWAHAVHLALQSPFNDHAVGGCGGYIKKKVPAYYVLGSGMSAGTYGGTADRFDTKRNVMKAYALPAVTTPSWDSLFHQQALPALYIDLHRIPADTALRPLRLIGYGPPESISYSDPVRLTDLFDGYIFLKHTSAPAYLP</sequence>
<dbReference type="GO" id="GO:0046677">
    <property type="term" value="P:response to antibiotic"/>
    <property type="evidence" value="ECO:0007669"/>
    <property type="project" value="InterPro"/>
</dbReference>
<evidence type="ECO:0000313" key="2">
    <source>
        <dbReference type="Proteomes" id="UP000190367"/>
    </source>
</evidence>
<dbReference type="InterPro" id="IPR007815">
    <property type="entry name" value="Emycin_Estase"/>
</dbReference>
<dbReference type="PANTHER" id="PTHR31299:SF0">
    <property type="entry name" value="ESTERASE, PUTATIVE (AFU_ORTHOLOGUE AFUA_1G05850)-RELATED"/>
    <property type="match status" value="1"/>
</dbReference>
<dbReference type="EMBL" id="FUWZ01000003">
    <property type="protein sequence ID" value="SKA32499.1"/>
    <property type="molecule type" value="Genomic_DNA"/>
</dbReference>
<dbReference type="SUPFAM" id="SSF159501">
    <property type="entry name" value="EreA/ChaN-like"/>
    <property type="match status" value="1"/>
</dbReference>
<dbReference type="Gene3D" id="3.30.1870.10">
    <property type="entry name" value="EreA-like, domain 2"/>
    <property type="match status" value="1"/>
</dbReference>
<dbReference type="Pfam" id="PF05139">
    <property type="entry name" value="Erythro_esteras"/>
    <property type="match status" value="1"/>
</dbReference>
<dbReference type="AlphaFoldDB" id="A0A1T4SWF9"/>
<gene>
    <name evidence="1" type="ORF">SAMN04488128_103678</name>
</gene>
<proteinExistence type="predicted"/>
<dbReference type="PANTHER" id="PTHR31299">
    <property type="entry name" value="ESTERASE, PUTATIVE (AFU_ORTHOLOGUE AFUA_1G05850)-RELATED"/>
    <property type="match status" value="1"/>
</dbReference>
<dbReference type="Proteomes" id="UP000190367">
    <property type="component" value="Unassembled WGS sequence"/>
</dbReference>
<evidence type="ECO:0000313" key="1">
    <source>
        <dbReference type="EMBL" id="SKA32499.1"/>
    </source>
</evidence>
<dbReference type="Gene3D" id="1.20.1440.30">
    <property type="entry name" value="Biosynthetic Protein domain"/>
    <property type="match status" value="1"/>
</dbReference>
<dbReference type="OrthoDB" id="9810066at2"/>
<organism evidence="1 2">
    <name type="scientific">Chitinophaga eiseniae</name>
    <dbReference type="NCBI Taxonomy" id="634771"/>
    <lineage>
        <taxon>Bacteria</taxon>
        <taxon>Pseudomonadati</taxon>
        <taxon>Bacteroidota</taxon>
        <taxon>Chitinophagia</taxon>
        <taxon>Chitinophagales</taxon>
        <taxon>Chitinophagaceae</taxon>
        <taxon>Chitinophaga</taxon>
    </lineage>
</organism>
<name>A0A1T4SWF9_9BACT</name>
<accession>A0A1T4SWF9</accession>
<dbReference type="InterPro" id="IPR052036">
    <property type="entry name" value="Hydrolase/PRTase-associated"/>
</dbReference>
<reference evidence="2" key="1">
    <citation type="submission" date="2017-02" db="EMBL/GenBank/DDBJ databases">
        <authorList>
            <person name="Varghese N."/>
            <person name="Submissions S."/>
        </authorList>
    </citation>
    <scope>NUCLEOTIDE SEQUENCE [LARGE SCALE GENOMIC DNA]</scope>
    <source>
        <strain evidence="2">DSM 22224</strain>
    </source>
</reference>
<dbReference type="CDD" id="cd14728">
    <property type="entry name" value="Ere-like"/>
    <property type="match status" value="1"/>
</dbReference>